<dbReference type="KEGG" id="tsh:Tsac_2750"/>
<dbReference type="BioCyc" id="TSAC1094508:GLMA-2796-MONOMER"/>
<reference evidence="1 2" key="1">
    <citation type="journal article" date="2014" name="Appl. Environ. Microbiol.">
        <title>Profile of Secreted Hydrolases, Associated Proteins, and SlpA in Thermoanaerobacterium saccharolyticum during the Degradation of Hemicellulose.</title>
        <authorList>
            <person name="Currie D.H."/>
            <person name="Guss A.M."/>
            <person name="Herring C.D."/>
            <person name="Giannone R.J."/>
            <person name="Johnson C.M."/>
            <person name="Lankford P.K."/>
            <person name="Brown S.D."/>
            <person name="Hettich R.L."/>
            <person name="Lynd L.R."/>
        </authorList>
    </citation>
    <scope>NUCLEOTIDE SEQUENCE [LARGE SCALE GENOMIC DNA]</scope>
    <source>
        <strain evidence="2">DSM 8691 / JW/SL-YS485</strain>
    </source>
</reference>
<dbReference type="Proteomes" id="UP000006178">
    <property type="component" value="Plasmid pMU3262"/>
</dbReference>
<dbReference type="RefSeq" id="WP_014759568.1">
    <property type="nucleotide sequence ID" value="NC_017998.1"/>
</dbReference>
<evidence type="ECO:0000313" key="2">
    <source>
        <dbReference type="Proteomes" id="UP000006178"/>
    </source>
</evidence>
<accession>I3WBU6</accession>
<dbReference type="EMBL" id="CP003185">
    <property type="protein sequence ID" value="AFK94297.1"/>
    <property type="molecule type" value="Genomic_DNA"/>
</dbReference>
<sequence>MDKKKEIAELVKEKYIKRRINNYEVVVSLLAFALNYDLQEEDFKEMLYYVFDNNEYLIIKSLRVVNRYIDKEMINNIVVK</sequence>
<proteinExistence type="predicted"/>
<name>I3WBU6_THESW</name>
<evidence type="ECO:0000313" key="1">
    <source>
        <dbReference type="EMBL" id="AFK94297.1"/>
    </source>
</evidence>
<organism evidence="1 2">
    <name type="scientific">Thermoanaerobacterium saccharolyticum (strain DSM 8691 / JW/SL-YS485)</name>
    <dbReference type="NCBI Taxonomy" id="1094508"/>
    <lineage>
        <taxon>Bacteria</taxon>
        <taxon>Bacillati</taxon>
        <taxon>Bacillota</taxon>
        <taxon>Clostridia</taxon>
        <taxon>Thermoanaerobacterales</taxon>
        <taxon>Thermoanaerobacteraceae</taxon>
        <taxon>Thermoanaerobacterium</taxon>
    </lineage>
</organism>
<dbReference type="PATRIC" id="fig|1094508.3.peg.2781"/>
<geneLocation type="plasmid" evidence="1 2">
    <name>pMU3262</name>
</geneLocation>
<dbReference type="AlphaFoldDB" id="I3WBU6"/>
<protein>
    <submittedName>
        <fullName evidence="1">Uncharacterized protein</fullName>
    </submittedName>
</protein>
<gene>
    <name evidence="1" type="ordered locus">Tsac_2750</name>
</gene>
<keyword evidence="1" id="KW-0614">Plasmid</keyword>
<keyword evidence="2" id="KW-1185">Reference proteome</keyword>